<dbReference type="PANTHER" id="PTHR30627">
    <property type="entry name" value="PEPTIDOGLYCAN D,D-TRANSPEPTIDASE"/>
    <property type="match status" value="1"/>
</dbReference>
<organism evidence="6 7">
    <name type="scientific">Candidatus Uhrbacteria bacterium GW2011_GWC1_41_20</name>
    <dbReference type="NCBI Taxonomy" id="1618983"/>
    <lineage>
        <taxon>Bacteria</taxon>
        <taxon>Candidatus Uhriibacteriota</taxon>
    </lineage>
</organism>
<dbReference type="GO" id="GO:0008658">
    <property type="term" value="F:penicillin binding"/>
    <property type="evidence" value="ECO:0007669"/>
    <property type="project" value="InterPro"/>
</dbReference>
<dbReference type="GO" id="GO:0016740">
    <property type="term" value="F:transferase activity"/>
    <property type="evidence" value="ECO:0007669"/>
    <property type="project" value="UniProtKB-KW"/>
</dbReference>
<dbReference type="InterPro" id="IPR005311">
    <property type="entry name" value="PBP_dimer"/>
</dbReference>
<evidence type="ECO:0000256" key="1">
    <source>
        <dbReference type="ARBA" id="ARBA00004370"/>
    </source>
</evidence>
<protein>
    <submittedName>
        <fullName evidence="6">Peptidoglycan glycosyltransferase</fullName>
    </submittedName>
</protein>
<dbReference type="Gene3D" id="3.30.450.330">
    <property type="match status" value="1"/>
</dbReference>
<comment type="caution">
    <text evidence="6">The sequence shown here is derived from an EMBL/GenBank/DDBJ whole genome shotgun (WGS) entry which is preliminary data.</text>
</comment>
<dbReference type="PANTHER" id="PTHR30627:SF1">
    <property type="entry name" value="PEPTIDOGLYCAN D,D-TRANSPEPTIDASE FTSI"/>
    <property type="match status" value="1"/>
</dbReference>
<feature type="domain" description="Penicillin-binding protein dimerisation" evidence="5">
    <location>
        <begin position="67"/>
        <end position="266"/>
    </location>
</feature>
<feature type="domain" description="Penicillin-binding protein transpeptidase" evidence="4">
    <location>
        <begin position="311"/>
        <end position="619"/>
    </location>
</feature>
<comment type="subcellular location">
    <subcellularLocation>
        <location evidence="1">Membrane</location>
    </subcellularLocation>
</comment>
<name>A0A0G0YF78_9BACT</name>
<dbReference type="GO" id="GO:0005886">
    <property type="term" value="C:plasma membrane"/>
    <property type="evidence" value="ECO:0007669"/>
    <property type="project" value="TreeGrafter"/>
</dbReference>
<evidence type="ECO:0000256" key="2">
    <source>
        <dbReference type="ARBA" id="ARBA00023136"/>
    </source>
</evidence>
<proteinExistence type="predicted"/>
<gene>
    <name evidence="6" type="ORF">UU50_C0012G0040</name>
</gene>
<keyword evidence="3" id="KW-1133">Transmembrane helix</keyword>
<dbReference type="GO" id="GO:0071555">
    <property type="term" value="P:cell wall organization"/>
    <property type="evidence" value="ECO:0007669"/>
    <property type="project" value="TreeGrafter"/>
</dbReference>
<dbReference type="SUPFAM" id="SSF56519">
    <property type="entry name" value="Penicillin binding protein dimerisation domain"/>
    <property type="match status" value="1"/>
</dbReference>
<keyword evidence="6" id="KW-0808">Transferase</keyword>
<dbReference type="InterPro" id="IPR012338">
    <property type="entry name" value="Beta-lactam/transpept-like"/>
</dbReference>
<evidence type="ECO:0000313" key="6">
    <source>
        <dbReference type="EMBL" id="KKR98992.1"/>
    </source>
</evidence>
<dbReference type="Gene3D" id="3.90.1310.10">
    <property type="entry name" value="Penicillin-binding protein 2a (Domain 2)"/>
    <property type="match status" value="1"/>
</dbReference>
<dbReference type="EMBL" id="LCAW01000012">
    <property type="protein sequence ID" value="KKR98992.1"/>
    <property type="molecule type" value="Genomic_DNA"/>
</dbReference>
<reference evidence="6 7" key="1">
    <citation type="journal article" date="2015" name="Nature">
        <title>rRNA introns, odd ribosomes, and small enigmatic genomes across a large radiation of phyla.</title>
        <authorList>
            <person name="Brown C.T."/>
            <person name="Hug L.A."/>
            <person name="Thomas B.C."/>
            <person name="Sharon I."/>
            <person name="Castelle C.J."/>
            <person name="Singh A."/>
            <person name="Wilkins M.J."/>
            <person name="Williams K.H."/>
            <person name="Banfield J.F."/>
        </authorList>
    </citation>
    <scope>NUCLEOTIDE SEQUENCE [LARGE SCALE GENOMIC DNA]</scope>
</reference>
<evidence type="ECO:0000259" key="5">
    <source>
        <dbReference type="Pfam" id="PF03717"/>
    </source>
</evidence>
<dbReference type="InterPro" id="IPR050515">
    <property type="entry name" value="Beta-lactam/transpept"/>
</dbReference>
<sequence>MPVNDKKRSSNVSSDSCFETRLKYLRLFFLVFACVIGAKLFLLQIVNAQFYQDLASGQHDVYEELIANRGDILMSDWKDGSEYVVATNESRAFVFAEPRKIEDPESTAKSLARILGYEITDVFVEPEVQAQSGGIFDGLFTADFPDEEGSSDPSMVDDESLEPEASDYELLLTRLSKENDPYEPVARNVPESTLNKILDLNLTGIYHVLEGVRSYPEANVGGHVLGFVSRTDEGMNGQYGIEGYFNDFLSGANGFLDIVTDIGGSWIGVGKRDFDPAVDGGDILLTIDRTIQYTACKALSEGVEKYDADGGSVVVMDPSTGRIIAMCNAPDFDPNIYNEVESIEIYNNGSIFDAYEPGSVFKPIVMAAALDMGAVTASETYVDTGEEKINEYTIHNSDLKAHGVQTMTEVLENSLNTGMIYVMRKMGGEVMTHYLEDFGFGTLSGIELDSEATGTLASLAKNSEIYYATASYGQGITVTPLQIASAYSAMANGGWLMQPYIVEEKRYTDGTVEDTQPRKIRQVIDSKAATTVGAMMVQVVENGHGRLAAVDGYYVAGKTGTAQVAKKDASGYEQGITIGSFAGFAPVEDPRFVIVVRIDHPRTTEWGESTAAPIFGEIAEFILDYLEIPPTR</sequence>
<dbReference type="AlphaFoldDB" id="A0A0G0YF78"/>
<evidence type="ECO:0000313" key="7">
    <source>
        <dbReference type="Proteomes" id="UP000033930"/>
    </source>
</evidence>
<keyword evidence="3" id="KW-0812">Transmembrane</keyword>
<evidence type="ECO:0000256" key="3">
    <source>
        <dbReference type="SAM" id="Phobius"/>
    </source>
</evidence>
<keyword evidence="2 3" id="KW-0472">Membrane</keyword>
<dbReference type="SUPFAM" id="SSF56601">
    <property type="entry name" value="beta-lactamase/transpeptidase-like"/>
    <property type="match status" value="1"/>
</dbReference>
<dbReference type="Pfam" id="PF00905">
    <property type="entry name" value="Transpeptidase"/>
    <property type="match status" value="1"/>
</dbReference>
<accession>A0A0G0YF78</accession>
<dbReference type="Gene3D" id="3.40.710.10">
    <property type="entry name" value="DD-peptidase/beta-lactamase superfamily"/>
    <property type="match status" value="1"/>
</dbReference>
<dbReference type="InterPro" id="IPR001460">
    <property type="entry name" value="PCN-bd_Tpept"/>
</dbReference>
<evidence type="ECO:0000259" key="4">
    <source>
        <dbReference type="Pfam" id="PF00905"/>
    </source>
</evidence>
<dbReference type="Proteomes" id="UP000033930">
    <property type="component" value="Unassembled WGS sequence"/>
</dbReference>
<feature type="transmembrane region" description="Helical" evidence="3">
    <location>
        <begin position="27"/>
        <end position="46"/>
    </location>
</feature>
<dbReference type="InterPro" id="IPR036138">
    <property type="entry name" value="PBP_dimer_sf"/>
</dbReference>
<dbReference type="Pfam" id="PF03717">
    <property type="entry name" value="PBP_dimer"/>
    <property type="match status" value="1"/>
</dbReference>